<keyword evidence="5 8" id="KW-0547">Nucleotide-binding</keyword>
<protein>
    <recommendedName>
        <fullName evidence="8">tRNA(Ile)-lysidine synthase</fullName>
        <ecNumber evidence="8">6.3.4.19</ecNumber>
    </recommendedName>
    <alternativeName>
        <fullName evidence="8">tRNA(Ile)-2-lysyl-cytidine synthase</fullName>
    </alternativeName>
    <alternativeName>
        <fullName evidence="8">tRNA(Ile)-lysidine synthetase</fullName>
    </alternativeName>
</protein>
<dbReference type="NCBIfam" id="TIGR02432">
    <property type="entry name" value="lysidine_TilS_N"/>
    <property type="match status" value="1"/>
</dbReference>
<dbReference type="SUPFAM" id="SSF52402">
    <property type="entry name" value="Adenine nucleotide alpha hydrolases-like"/>
    <property type="match status" value="1"/>
</dbReference>
<evidence type="ECO:0000256" key="1">
    <source>
        <dbReference type="ARBA" id="ARBA00004496"/>
    </source>
</evidence>
<evidence type="ECO:0000256" key="8">
    <source>
        <dbReference type="HAMAP-Rule" id="MF_01161"/>
    </source>
</evidence>
<evidence type="ECO:0000256" key="3">
    <source>
        <dbReference type="ARBA" id="ARBA00022598"/>
    </source>
</evidence>
<keyword evidence="3 8" id="KW-0436">Ligase</keyword>
<sequence length="460" mass="53982">MNEFEEKVKKFISRHELIQKGSSILVGVSGGPDSLALLYFLKKHIEYYDISISVAHMDHMLRGKQSYEELLYVKSICQEWNIPFESIQVNVYEKSKEKYGSTEAIARELRYDFFQSVMEKNNIPNLALGHHGDDQIETILMRLTRGSELKATAGIQVKRPFASGTIIRPFLCVTKAEIEDYIRRNNLKPVYDHTNQLDIYTRNRFRNHVLPFLKSENKNVHIHFQQFSEQMLEDEKFLMDLAKETYNKVINKECNGDLSVNLIELKKAPFPLQRRCIQLILNYLYKSKLPKDLTSIHIESILEMVDKNKPSGRIDLPQKLKVYRSYDFCIFTYREQTKEPYFYKWYKGESIDLPNGRQLVFKEGIVPNTYGPDIFILDNKTKFPLYVRTRKNGDRIRIKGVGTKKIKSLFIDLKIPKQDRDKWPIVTDQDDNILWVPGLKKSIYEASDLKKGSTTFLQYE</sequence>
<evidence type="ECO:0000256" key="2">
    <source>
        <dbReference type="ARBA" id="ARBA00022490"/>
    </source>
</evidence>
<evidence type="ECO:0000259" key="9">
    <source>
        <dbReference type="SMART" id="SM00977"/>
    </source>
</evidence>
<dbReference type="PANTHER" id="PTHR43033:SF1">
    <property type="entry name" value="TRNA(ILE)-LYSIDINE SYNTHASE-RELATED"/>
    <property type="match status" value="1"/>
</dbReference>
<dbReference type="NCBIfam" id="TIGR02433">
    <property type="entry name" value="lysidine_TilS_C"/>
    <property type="match status" value="1"/>
</dbReference>
<dbReference type="HAMAP" id="MF_01161">
    <property type="entry name" value="tRNA_Ile_lys_synt"/>
    <property type="match status" value="1"/>
</dbReference>
<dbReference type="SMART" id="SM00977">
    <property type="entry name" value="TilS_C"/>
    <property type="match status" value="1"/>
</dbReference>
<dbReference type="InterPro" id="IPR012094">
    <property type="entry name" value="tRNA_Ile_lys_synt"/>
</dbReference>
<keyword evidence="2 8" id="KW-0963">Cytoplasm</keyword>
<comment type="function">
    <text evidence="8">Ligates lysine onto the cytidine present at position 34 of the AUA codon-specific tRNA(Ile) that contains the anticodon CAU, in an ATP-dependent manner. Cytidine is converted to lysidine, thus changing the amino acid specificity of the tRNA from methionine to isoleucine.</text>
</comment>
<reference evidence="10 11" key="1">
    <citation type="submission" date="2022-10" db="EMBL/GenBank/DDBJ databases">
        <title>Description of Fervidibacillus gen. nov. in the family Fervidibacillaceae fam. nov. with two species, Fervidibacillus albus sp. nov., and Fervidibacillus halotolerans sp. nov., isolated from tidal flat sediments.</title>
        <authorList>
            <person name="Kwon K.K."/>
            <person name="Yang S.-H."/>
        </authorList>
    </citation>
    <scope>NUCLEOTIDE SEQUENCE [LARGE SCALE GENOMIC DNA]</scope>
    <source>
        <strain evidence="10 11">DSM 23332</strain>
    </source>
</reference>
<dbReference type="Gene3D" id="3.40.50.620">
    <property type="entry name" value="HUPs"/>
    <property type="match status" value="1"/>
</dbReference>
<keyword evidence="6 8" id="KW-0067">ATP-binding</keyword>
<dbReference type="GO" id="GO:0032267">
    <property type="term" value="F:tRNA(Ile)-lysidine synthase activity"/>
    <property type="evidence" value="ECO:0007669"/>
    <property type="project" value="UniProtKB-EC"/>
</dbReference>
<keyword evidence="4 8" id="KW-0819">tRNA processing</keyword>
<dbReference type="Proteomes" id="UP001208656">
    <property type="component" value="Unassembled WGS sequence"/>
</dbReference>
<evidence type="ECO:0000256" key="5">
    <source>
        <dbReference type="ARBA" id="ARBA00022741"/>
    </source>
</evidence>
<evidence type="ECO:0000256" key="6">
    <source>
        <dbReference type="ARBA" id="ARBA00022840"/>
    </source>
</evidence>
<proteinExistence type="inferred from homology"/>
<keyword evidence="11" id="KW-1185">Reference proteome</keyword>
<gene>
    <name evidence="8 10" type="primary">tilS</name>
    <name evidence="10" type="ORF">OEV82_07745</name>
</gene>
<dbReference type="Pfam" id="PF09179">
    <property type="entry name" value="TilS"/>
    <property type="match status" value="1"/>
</dbReference>
<evidence type="ECO:0000256" key="4">
    <source>
        <dbReference type="ARBA" id="ARBA00022694"/>
    </source>
</evidence>
<dbReference type="InterPro" id="IPR011063">
    <property type="entry name" value="TilS/TtcA_N"/>
</dbReference>
<dbReference type="Pfam" id="PF11734">
    <property type="entry name" value="TilS_C"/>
    <property type="match status" value="1"/>
</dbReference>
<evidence type="ECO:0000256" key="7">
    <source>
        <dbReference type="ARBA" id="ARBA00048539"/>
    </source>
</evidence>
<dbReference type="InterPro" id="IPR014729">
    <property type="entry name" value="Rossmann-like_a/b/a_fold"/>
</dbReference>
<comment type="domain">
    <text evidence="8">The N-terminal region contains the highly conserved SGGXDS motif, predicted to be a P-loop motif involved in ATP binding.</text>
</comment>
<name>A0ABT2WHC0_9BACI</name>
<comment type="subcellular location">
    <subcellularLocation>
        <location evidence="1 8">Cytoplasm</location>
    </subcellularLocation>
</comment>
<dbReference type="SUPFAM" id="SSF82829">
    <property type="entry name" value="MesJ substrate recognition domain-like"/>
    <property type="match status" value="1"/>
</dbReference>
<dbReference type="Pfam" id="PF01171">
    <property type="entry name" value="ATP_bind_3"/>
    <property type="match status" value="1"/>
</dbReference>
<dbReference type="InterPro" id="IPR012795">
    <property type="entry name" value="tRNA_Ile_lys_synt_N"/>
</dbReference>
<evidence type="ECO:0000313" key="10">
    <source>
        <dbReference type="EMBL" id="MCU9594346.1"/>
    </source>
</evidence>
<dbReference type="InterPro" id="IPR015262">
    <property type="entry name" value="tRNA_Ile_lys_synt_subst-bd"/>
</dbReference>
<dbReference type="EMBL" id="JAOUSE010000018">
    <property type="protein sequence ID" value="MCU9594346.1"/>
    <property type="molecule type" value="Genomic_DNA"/>
</dbReference>
<comment type="caution">
    <text evidence="10">The sequence shown here is derived from an EMBL/GenBank/DDBJ whole genome shotgun (WGS) entry which is preliminary data.</text>
</comment>
<dbReference type="Gene3D" id="3.30.465.60">
    <property type="match status" value="1"/>
</dbReference>
<dbReference type="RefSeq" id="WP_173658342.1">
    <property type="nucleotide sequence ID" value="NZ_JAOUSE010000018.1"/>
</dbReference>
<dbReference type="CDD" id="cd01992">
    <property type="entry name" value="TilS_N"/>
    <property type="match status" value="1"/>
</dbReference>
<evidence type="ECO:0000313" key="11">
    <source>
        <dbReference type="Proteomes" id="UP001208656"/>
    </source>
</evidence>
<dbReference type="PANTHER" id="PTHR43033">
    <property type="entry name" value="TRNA(ILE)-LYSIDINE SYNTHASE-RELATED"/>
    <property type="match status" value="1"/>
</dbReference>
<feature type="binding site" evidence="8">
    <location>
        <begin position="29"/>
        <end position="34"/>
    </location>
    <ligand>
        <name>ATP</name>
        <dbReference type="ChEBI" id="CHEBI:30616"/>
    </ligand>
</feature>
<comment type="similarity">
    <text evidence="8">Belongs to the tRNA(Ile)-lysidine synthase family.</text>
</comment>
<dbReference type="SUPFAM" id="SSF56037">
    <property type="entry name" value="PheT/TilS domain"/>
    <property type="match status" value="1"/>
</dbReference>
<comment type="catalytic activity">
    <reaction evidence="7 8">
        <text>cytidine(34) in tRNA(Ile2) + L-lysine + ATP = lysidine(34) in tRNA(Ile2) + AMP + diphosphate + H(+)</text>
        <dbReference type="Rhea" id="RHEA:43744"/>
        <dbReference type="Rhea" id="RHEA-COMP:10625"/>
        <dbReference type="Rhea" id="RHEA-COMP:10670"/>
        <dbReference type="ChEBI" id="CHEBI:15378"/>
        <dbReference type="ChEBI" id="CHEBI:30616"/>
        <dbReference type="ChEBI" id="CHEBI:32551"/>
        <dbReference type="ChEBI" id="CHEBI:33019"/>
        <dbReference type="ChEBI" id="CHEBI:82748"/>
        <dbReference type="ChEBI" id="CHEBI:83665"/>
        <dbReference type="ChEBI" id="CHEBI:456215"/>
        <dbReference type="EC" id="6.3.4.19"/>
    </reaction>
</comment>
<dbReference type="InterPro" id="IPR012796">
    <property type="entry name" value="Lysidine-tRNA-synth_C"/>
</dbReference>
<accession>A0ABT2WHC0</accession>
<dbReference type="EC" id="6.3.4.19" evidence="8"/>
<feature type="domain" description="Lysidine-tRNA(Ile) synthetase C-terminal" evidence="9">
    <location>
        <begin position="385"/>
        <end position="451"/>
    </location>
</feature>
<organism evidence="10 11">
    <name type="scientific">Pallidibacillus thermolactis</name>
    <dbReference type="NCBI Taxonomy" id="251051"/>
    <lineage>
        <taxon>Bacteria</taxon>
        <taxon>Bacillati</taxon>
        <taxon>Bacillota</taxon>
        <taxon>Bacilli</taxon>
        <taxon>Bacillales</taxon>
        <taxon>Bacillaceae</taxon>
        <taxon>Pallidibacillus</taxon>
    </lineage>
</organism>